<sequence>MSKRRKPYSFSSPLPPNQERRKEFWLWFSFIAVRNIEAISY</sequence>
<dbReference type="AlphaFoldDB" id="A0A5J5TQU1"/>
<dbReference type="Proteomes" id="UP000327439">
    <property type="component" value="Chromosome A11"/>
</dbReference>
<proteinExistence type="predicted"/>
<organism evidence="1 2">
    <name type="scientific">Gossypium barbadense</name>
    <name type="common">Sea Island cotton</name>
    <name type="synonym">Hibiscus barbadensis</name>
    <dbReference type="NCBI Taxonomy" id="3634"/>
    <lineage>
        <taxon>Eukaryota</taxon>
        <taxon>Viridiplantae</taxon>
        <taxon>Streptophyta</taxon>
        <taxon>Embryophyta</taxon>
        <taxon>Tracheophyta</taxon>
        <taxon>Spermatophyta</taxon>
        <taxon>Magnoliopsida</taxon>
        <taxon>eudicotyledons</taxon>
        <taxon>Gunneridae</taxon>
        <taxon>Pentapetalae</taxon>
        <taxon>rosids</taxon>
        <taxon>malvids</taxon>
        <taxon>Malvales</taxon>
        <taxon>Malvaceae</taxon>
        <taxon>Malvoideae</taxon>
        <taxon>Gossypium</taxon>
    </lineage>
</organism>
<accession>A0A5J5TQU1</accession>
<protein>
    <submittedName>
        <fullName evidence="1">Uncharacterized protein</fullName>
    </submittedName>
</protein>
<evidence type="ECO:0000313" key="2">
    <source>
        <dbReference type="Proteomes" id="UP000327439"/>
    </source>
</evidence>
<reference evidence="2" key="1">
    <citation type="journal article" date="2020" name="Nat. Genet.">
        <title>Genomic diversifications of five Gossypium allopolyploid species and their impact on cotton improvement.</title>
        <authorList>
            <person name="Chen Z.J."/>
            <person name="Sreedasyam A."/>
            <person name="Ando A."/>
            <person name="Song Q."/>
            <person name="De Santiago L.M."/>
            <person name="Hulse-Kemp A.M."/>
            <person name="Ding M."/>
            <person name="Ye W."/>
            <person name="Kirkbride R.C."/>
            <person name="Jenkins J."/>
            <person name="Plott C."/>
            <person name="Lovell J."/>
            <person name="Lin Y.M."/>
            <person name="Vaughn R."/>
            <person name="Liu B."/>
            <person name="Simpson S."/>
            <person name="Scheffler B.E."/>
            <person name="Wen L."/>
            <person name="Saski C.A."/>
            <person name="Grover C.E."/>
            <person name="Hu G."/>
            <person name="Conover J.L."/>
            <person name="Carlson J.W."/>
            <person name="Shu S."/>
            <person name="Boston L.B."/>
            <person name="Williams M."/>
            <person name="Peterson D.G."/>
            <person name="McGee K."/>
            <person name="Jones D.C."/>
            <person name="Wendel J.F."/>
            <person name="Stelly D.M."/>
            <person name="Grimwood J."/>
            <person name="Schmutz J."/>
        </authorList>
    </citation>
    <scope>NUCLEOTIDE SEQUENCE [LARGE SCALE GENOMIC DNA]</scope>
    <source>
        <strain evidence="2">cv. 3-79</strain>
    </source>
</reference>
<gene>
    <name evidence="1" type="ORF">ES319_A11G199000v1</name>
</gene>
<dbReference type="EMBL" id="CM018212">
    <property type="protein sequence ID" value="KAB2057902.1"/>
    <property type="molecule type" value="Genomic_DNA"/>
</dbReference>
<keyword evidence="2" id="KW-1185">Reference proteome</keyword>
<name>A0A5J5TQU1_GOSBA</name>
<evidence type="ECO:0000313" key="1">
    <source>
        <dbReference type="EMBL" id="KAB2057902.1"/>
    </source>
</evidence>